<dbReference type="CDD" id="cd00090">
    <property type="entry name" value="HTH_ARSR"/>
    <property type="match status" value="1"/>
</dbReference>
<feature type="domain" description="HTH marR-type" evidence="6">
    <location>
        <begin position="15"/>
        <end position="145"/>
    </location>
</feature>
<evidence type="ECO:0000259" key="6">
    <source>
        <dbReference type="PROSITE" id="PS50995"/>
    </source>
</evidence>
<dbReference type="Proteomes" id="UP000199137">
    <property type="component" value="Unassembled WGS sequence"/>
</dbReference>
<keyword evidence="4 8" id="KW-0238">DNA-binding</keyword>
<gene>
    <name evidence="7" type="ORF">G3I59_43215</name>
    <name evidence="8" type="ORF">SAMN05421854_101561</name>
</gene>
<keyword evidence="5" id="KW-0804">Transcription</keyword>
<dbReference type="GO" id="GO:0003677">
    <property type="term" value="F:DNA binding"/>
    <property type="evidence" value="ECO:0007669"/>
    <property type="project" value="UniProtKB-KW"/>
</dbReference>
<proteinExistence type="predicted"/>
<dbReference type="SMART" id="SM00347">
    <property type="entry name" value="HTH_MARR"/>
    <property type="match status" value="1"/>
</dbReference>
<dbReference type="PRINTS" id="PR00598">
    <property type="entry name" value="HTHMARR"/>
</dbReference>
<evidence type="ECO:0000313" key="7">
    <source>
        <dbReference type="EMBL" id="NEC62237.1"/>
    </source>
</evidence>
<dbReference type="InterPro" id="IPR036388">
    <property type="entry name" value="WH-like_DNA-bd_sf"/>
</dbReference>
<dbReference type="PANTHER" id="PTHR33164">
    <property type="entry name" value="TRANSCRIPTIONAL REGULATOR, MARR FAMILY"/>
    <property type="match status" value="1"/>
</dbReference>
<evidence type="ECO:0000256" key="4">
    <source>
        <dbReference type="ARBA" id="ARBA00023125"/>
    </source>
</evidence>
<dbReference type="EMBL" id="FOWC01000001">
    <property type="protein sequence ID" value="SFO08270.1"/>
    <property type="molecule type" value="Genomic_DNA"/>
</dbReference>
<dbReference type="InterPro" id="IPR039422">
    <property type="entry name" value="MarR/SlyA-like"/>
</dbReference>
<evidence type="ECO:0000313" key="10">
    <source>
        <dbReference type="Proteomes" id="UP000470404"/>
    </source>
</evidence>
<dbReference type="RefSeq" id="WP_067583927.1">
    <property type="nucleotide sequence ID" value="NZ_FOWC01000001.1"/>
</dbReference>
<dbReference type="GO" id="GO:0005737">
    <property type="term" value="C:cytoplasm"/>
    <property type="evidence" value="ECO:0007669"/>
    <property type="project" value="UniProtKB-SubCell"/>
</dbReference>
<evidence type="ECO:0000256" key="2">
    <source>
        <dbReference type="ARBA" id="ARBA00022490"/>
    </source>
</evidence>
<name>A0A1I5EA68_9PSEU</name>
<dbReference type="AlphaFoldDB" id="A0A1I5EA68"/>
<dbReference type="Proteomes" id="UP000470404">
    <property type="component" value="Unassembled WGS sequence"/>
</dbReference>
<dbReference type="FunFam" id="1.10.10.10:FF:000163">
    <property type="entry name" value="MarR family transcriptional regulator"/>
    <property type="match status" value="1"/>
</dbReference>
<reference evidence="8 9" key="1">
    <citation type="submission" date="2016-10" db="EMBL/GenBank/DDBJ databases">
        <authorList>
            <person name="de Groot N.N."/>
        </authorList>
    </citation>
    <scope>NUCLEOTIDE SEQUENCE [LARGE SCALE GENOMIC DNA]</scope>
    <source>
        <strain evidence="8 9">DSM 44637</strain>
    </source>
</reference>
<sequence length="157" mass="17411">MTSPDTGETGSLLLDDQLCFGLYSASRAVTALYRALLEPLDLTYPQYLVMLALWQQDEQQVKELGSALNLDSGTLSPLLKRLEKAGLIKRERQSDDERSVRIRLTGEGTALRAKAERIPPHIGAAMGLDNAELGRMRAAMDQLTASVNTYRESYRPN</sequence>
<evidence type="ECO:0000256" key="5">
    <source>
        <dbReference type="ARBA" id="ARBA00023163"/>
    </source>
</evidence>
<dbReference type="GO" id="GO:0006950">
    <property type="term" value="P:response to stress"/>
    <property type="evidence" value="ECO:0007669"/>
    <property type="project" value="TreeGrafter"/>
</dbReference>
<dbReference type="OrthoDB" id="9806864at2"/>
<keyword evidence="10" id="KW-1185">Reference proteome</keyword>
<dbReference type="STRING" id="112413.SAMN05421854_101561"/>
<dbReference type="PANTHER" id="PTHR33164:SF5">
    <property type="entry name" value="ORGANIC HYDROPEROXIDE RESISTANCE TRANSCRIPTIONAL REGULATOR"/>
    <property type="match status" value="1"/>
</dbReference>
<dbReference type="InterPro" id="IPR000835">
    <property type="entry name" value="HTH_MarR-typ"/>
</dbReference>
<comment type="subcellular location">
    <subcellularLocation>
        <location evidence="1">Cytoplasm</location>
    </subcellularLocation>
</comment>
<dbReference type="SUPFAM" id="SSF46785">
    <property type="entry name" value="Winged helix' DNA-binding domain"/>
    <property type="match status" value="1"/>
</dbReference>
<keyword evidence="2" id="KW-0963">Cytoplasm</keyword>
<dbReference type="InterPro" id="IPR011991">
    <property type="entry name" value="ArsR-like_HTH"/>
</dbReference>
<accession>A0A1I5EA68</accession>
<dbReference type="InterPro" id="IPR036390">
    <property type="entry name" value="WH_DNA-bd_sf"/>
</dbReference>
<reference evidence="7 10" key="2">
    <citation type="submission" date="2020-01" db="EMBL/GenBank/DDBJ databases">
        <title>Insect and environment-associated Actinomycetes.</title>
        <authorList>
            <person name="Currrie C."/>
            <person name="Chevrette M."/>
            <person name="Carlson C."/>
            <person name="Stubbendieck R."/>
            <person name="Wendt-Pienkowski E."/>
        </authorList>
    </citation>
    <scope>NUCLEOTIDE SEQUENCE [LARGE SCALE GENOMIC DNA]</scope>
    <source>
        <strain evidence="7 10">SID8386</strain>
    </source>
</reference>
<evidence type="ECO:0000313" key="8">
    <source>
        <dbReference type="EMBL" id="SFO08270.1"/>
    </source>
</evidence>
<evidence type="ECO:0000256" key="3">
    <source>
        <dbReference type="ARBA" id="ARBA00023015"/>
    </source>
</evidence>
<evidence type="ECO:0000256" key="1">
    <source>
        <dbReference type="ARBA" id="ARBA00004496"/>
    </source>
</evidence>
<evidence type="ECO:0000313" key="9">
    <source>
        <dbReference type="Proteomes" id="UP000199137"/>
    </source>
</evidence>
<dbReference type="InterPro" id="IPR055166">
    <property type="entry name" value="Transc_reg_Sar_Rot_HTH"/>
</dbReference>
<dbReference type="Pfam" id="PF22381">
    <property type="entry name" value="Staph_reg_Sar_Rot"/>
    <property type="match status" value="1"/>
</dbReference>
<dbReference type="Gene3D" id="1.10.10.10">
    <property type="entry name" value="Winged helix-like DNA-binding domain superfamily/Winged helix DNA-binding domain"/>
    <property type="match status" value="1"/>
</dbReference>
<protein>
    <submittedName>
        <fullName evidence="8">DNA-binding transcriptional regulator, MarR family</fullName>
    </submittedName>
    <submittedName>
        <fullName evidence="7">MarR family transcriptional regulator</fullName>
    </submittedName>
</protein>
<organism evidence="8 9">
    <name type="scientific">Amycolatopsis rubida</name>
    <dbReference type="NCBI Taxonomy" id="112413"/>
    <lineage>
        <taxon>Bacteria</taxon>
        <taxon>Bacillati</taxon>
        <taxon>Actinomycetota</taxon>
        <taxon>Actinomycetes</taxon>
        <taxon>Pseudonocardiales</taxon>
        <taxon>Pseudonocardiaceae</taxon>
        <taxon>Amycolatopsis</taxon>
    </lineage>
</organism>
<dbReference type="EMBL" id="JAAGNC010000207">
    <property type="protein sequence ID" value="NEC62237.1"/>
    <property type="molecule type" value="Genomic_DNA"/>
</dbReference>
<keyword evidence="3" id="KW-0805">Transcription regulation</keyword>
<dbReference type="GO" id="GO:0003700">
    <property type="term" value="F:DNA-binding transcription factor activity"/>
    <property type="evidence" value="ECO:0007669"/>
    <property type="project" value="InterPro"/>
</dbReference>
<dbReference type="PROSITE" id="PS50995">
    <property type="entry name" value="HTH_MARR_2"/>
    <property type="match status" value="1"/>
</dbReference>